<gene>
    <name evidence="1" type="ORF">EX87_22575</name>
</gene>
<protein>
    <submittedName>
        <fullName evidence="1">Uncharacterized protein</fullName>
    </submittedName>
</protein>
<organism evidence="1">
    <name type="scientific">Brevibacillus laterosporus</name>
    <name type="common">Bacillus laterosporus</name>
    <dbReference type="NCBI Taxonomy" id="1465"/>
    <lineage>
        <taxon>Bacteria</taxon>
        <taxon>Bacillati</taxon>
        <taxon>Bacillota</taxon>
        <taxon>Bacilli</taxon>
        <taxon>Bacillales</taxon>
        <taxon>Paenibacillaceae</taxon>
        <taxon>Brevibacillus</taxon>
    </lineage>
</organism>
<name>A0A0F7C1V2_BRELA</name>
<reference evidence="1" key="1">
    <citation type="submission" date="2015-03" db="EMBL/GenBank/DDBJ databases">
        <title>MIGS Cultured Bacterial/Archaeal sample from Brevibacillus laterosporus.</title>
        <authorList>
            <person name="Zeng D."/>
            <person name="Zhu L."/>
            <person name="Dong G."/>
            <person name="Ye W."/>
            <person name="Ren D."/>
            <person name="Wu L."/>
            <person name="Xu J."/>
            <person name="Li G."/>
            <person name="Guo L."/>
        </authorList>
    </citation>
    <scope>NUCLEOTIDE SEQUENCE</scope>
    <source>
        <strain evidence="1">B9</strain>
        <plasmid evidence="1">unnamed2</plasmid>
    </source>
</reference>
<sequence>MVEKSGKVPQQVPFSIGIGLERYVIANRVDRLHTALQRALGEVHVQKFLRYIVFKGPLNLNNLDWWWMDKITIEWMVTPNLVNDSIFVARTIQTYLRRK</sequence>
<dbReference type="RefSeq" id="WP_031415656.1">
    <property type="nucleotide sequence ID" value="NZ_JANSGX010000018.1"/>
</dbReference>
<dbReference type="EMBL" id="CP011076">
    <property type="protein sequence ID" value="AKF96314.1"/>
    <property type="molecule type" value="Genomic_DNA"/>
</dbReference>
<accession>A0A0F7C1V2</accession>
<keyword evidence="1" id="KW-0614">Plasmid</keyword>
<evidence type="ECO:0000313" key="1">
    <source>
        <dbReference type="EMBL" id="AKF96314.1"/>
    </source>
</evidence>
<proteinExistence type="predicted"/>
<geneLocation type="plasmid" evidence="1">
    <name>unnamed2</name>
</geneLocation>
<dbReference type="AlphaFoldDB" id="A0A0F7C1V2"/>